<keyword evidence="3" id="KW-1185">Reference proteome</keyword>
<name>E3IXF3_PSEI1</name>
<evidence type="ECO:0000313" key="3">
    <source>
        <dbReference type="Proteomes" id="UP000002484"/>
    </source>
</evidence>
<sequence length="299" mass="33630">MVVVKGQDTSEPGGVPAHPAASASADAGDEAAEDDRRPSPDDLHELLAERGLAPDDVDQMVDVAAVGITARWWRNTKVEDWHAGSAIGALSDVDMYRINTHTTAKVRERLRRWRREQGLHTMVDVADADPAPLNRVFYNLYRWFTNPNRTLIIGTTLRDVVAQTLSNARTHPDCDVPDNVTTETELEDYDNQVAGAAGYLLESMDEYDPRSVLYSPALFATVWARRWWGLPDYPSHVDRVFAVLADPGHRTWQNRPIPPPPDGVNLVDVRKKMLTKPWELPDSVCQWLINDAAEHYIFD</sequence>
<dbReference type="HOGENOM" id="CLU_929855_0_0_11"/>
<gene>
    <name evidence="2" type="ordered locus">FraEuI1c_0894</name>
</gene>
<dbReference type="eggNOG" id="ENOG5033KI3">
    <property type="taxonomic scope" value="Bacteria"/>
</dbReference>
<dbReference type="EMBL" id="CP002299">
    <property type="protein sequence ID" value="ADP78970.1"/>
    <property type="molecule type" value="Genomic_DNA"/>
</dbReference>
<evidence type="ECO:0000256" key="1">
    <source>
        <dbReference type="SAM" id="MobiDB-lite"/>
    </source>
</evidence>
<feature type="region of interest" description="Disordered" evidence="1">
    <location>
        <begin position="1"/>
        <end position="42"/>
    </location>
</feature>
<reference evidence="2 3" key="1">
    <citation type="submission" date="2010-10" db="EMBL/GenBank/DDBJ databases">
        <title>Complete sequence of Frankia sp. EuI1c.</title>
        <authorList>
            <consortium name="US DOE Joint Genome Institute"/>
            <person name="Lucas S."/>
            <person name="Copeland A."/>
            <person name="Lapidus A."/>
            <person name="Cheng J.-F."/>
            <person name="Bruce D."/>
            <person name="Goodwin L."/>
            <person name="Pitluck S."/>
            <person name="Chertkov O."/>
            <person name="Detter J.C."/>
            <person name="Han C."/>
            <person name="Tapia R."/>
            <person name="Land M."/>
            <person name="Hauser L."/>
            <person name="Jeffries C."/>
            <person name="Kyrpides N."/>
            <person name="Ivanova N."/>
            <person name="Mikhailova N."/>
            <person name="Beauchemin N."/>
            <person name="Sen A."/>
            <person name="Sur S.A."/>
            <person name="Gtari M."/>
            <person name="Wall L."/>
            <person name="Tisa L."/>
            <person name="Woyke T."/>
        </authorList>
    </citation>
    <scope>NUCLEOTIDE SEQUENCE [LARGE SCALE GENOMIC DNA]</scope>
    <source>
        <strain evidence="3">DSM 45817 / CECT 9037 / EuI1c</strain>
    </source>
</reference>
<dbReference type="AlphaFoldDB" id="E3IXF3"/>
<evidence type="ECO:0000313" key="2">
    <source>
        <dbReference type="EMBL" id="ADP78970.1"/>
    </source>
</evidence>
<dbReference type="KEGG" id="fri:FraEuI1c_0894"/>
<protein>
    <submittedName>
        <fullName evidence="2">Uncharacterized protein</fullName>
    </submittedName>
</protein>
<accession>E3IXF3</accession>
<proteinExistence type="predicted"/>
<dbReference type="Proteomes" id="UP000002484">
    <property type="component" value="Chromosome"/>
</dbReference>
<organism evidence="2 3">
    <name type="scientific">Pseudofrankia inefficax (strain DSM 45817 / CECT 9037 / DDB 130130 / EuI1c)</name>
    <name type="common">Frankia inefficax</name>
    <dbReference type="NCBI Taxonomy" id="298654"/>
    <lineage>
        <taxon>Bacteria</taxon>
        <taxon>Bacillati</taxon>
        <taxon>Actinomycetota</taxon>
        <taxon>Actinomycetes</taxon>
        <taxon>Frankiales</taxon>
        <taxon>Frankiaceae</taxon>
        <taxon>Pseudofrankia</taxon>
    </lineage>
</organism>
<dbReference type="InParanoid" id="E3IXF3"/>